<reference evidence="1 2" key="1">
    <citation type="submission" date="2022-11" db="EMBL/GenBank/DDBJ databases">
        <title>Minimal conservation of predation-associated metabolite biosynthetic gene clusters underscores biosynthetic potential of Myxococcota including descriptions for ten novel species: Archangium lansinium sp. nov., Myxococcus landrumus sp. nov., Nannocystis bai.</title>
        <authorList>
            <person name="Ahearne A."/>
            <person name="Stevens C."/>
            <person name="Dowd S."/>
        </authorList>
    </citation>
    <scope>NUCLEOTIDE SEQUENCE [LARGE SCALE GENOMIC DNA]</scope>
    <source>
        <strain evidence="1 2">NCWAL01</strain>
    </source>
</reference>
<accession>A0ABT5DJA8</accession>
<dbReference type="InterPro" id="IPR000400">
    <property type="entry name" value="Glyco_hydro_46"/>
</dbReference>
<comment type="caution">
    <text evidence="1">The sequence shown here is derived from an EMBL/GenBank/DDBJ whole genome shotgun (WGS) entry which is preliminary data.</text>
</comment>
<keyword evidence="2" id="KW-1185">Reference proteome</keyword>
<dbReference type="EMBL" id="JAQNDM010000002">
    <property type="protein sequence ID" value="MDC0713740.1"/>
    <property type="molecule type" value="Genomic_DNA"/>
</dbReference>
<name>A0ABT5DJA8_9BACT</name>
<dbReference type="RefSeq" id="WP_272144135.1">
    <property type="nucleotide sequence ID" value="NZ_JAQNDM010000002.1"/>
</dbReference>
<dbReference type="SUPFAM" id="SSF53955">
    <property type="entry name" value="Lysozyme-like"/>
    <property type="match status" value="1"/>
</dbReference>
<dbReference type="Proteomes" id="UP001221838">
    <property type="component" value="Unassembled WGS sequence"/>
</dbReference>
<dbReference type="PROSITE" id="PS51257">
    <property type="entry name" value="PROKAR_LIPOPROTEIN"/>
    <property type="match status" value="1"/>
</dbReference>
<dbReference type="InterPro" id="IPR023346">
    <property type="entry name" value="Lysozyme-like_dom_sf"/>
</dbReference>
<sequence length="342" mass="36871">MDTRRIETPWTTGRRWMLMGMTTTLFACGAGSDGAQGGPEAGPQDFEACAYVVSTSTHMGSESWGSITFKNTGTSDIQSPQLSFTVPNGVTCGDGPSGWTRVQSGATCQYTSASHLTIGVDASYTFSYFTNSSTSFTATQVQISAPRCASTAGEKEGLTASQKILAEALTRIWENNTPSLDMDLQASSLGALPYEAAMSEAKKWGLTTALSKAALYDAFIQHGAQGVQDLLQRTHNALGVSGLAAPAVGPQGISEDAWLRSFLEQRRDTLAADPEARYAVDRVATYEKQRRRGNWELLSAVQNDVRARDCWNVAYPDSGFTVRKLNPDGSWSTPASYLYSCR</sequence>
<dbReference type="Gene3D" id="1.20.141.10">
    <property type="entry name" value="Chitosanase, subunit A, domain 1"/>
    <property type="match status" value="1"/>
</dbReference>
<proteinExistence type="predicted"/>
<evidence type="ECO:0000313" key="2">
    <source>
        <dbReference type="Proteomes" id="UP001221838"/>
    </source>
</evidence>
<organism evidence="1 2">
    <name type="scientific">Stigmatella ashevillensis</name>
    <dbReference type="NCBI Taxonomy" id="2995309"/>
    <lineage>
        <taxon>Bacteria</taxon>
        <taxon>Pseudomonadati</taxon>
        <taxon>Myxococcota</taxon>
        <taxon>Myxococcia</taxon>
        <taxon>Myxococcales</taxon>
        <taxon>Cystobacterineae</taxon>
        <taxon>Archangiaceae</taxon>
        <taxon>Stigmatella</taxon>
    </lineage>
</organism>
<evidence type="ECO:0000313" key="1">
    <source>
        <dbReference type="EMBL" id="MDC0713740.1"/>
    </source>
</evidence>
<protein>
    <submittedName>
        <fullName evidence="1">Chitosanase</fullName>
    </submittedName>
</protein>
<dbReference type="Pfam" id="PF01374">
    <property type="entry name" value="Glyco_hydro_46"/>
    <property type="match status" value="1"/>
</dbReference>
<gene>
    <name evidence="1" type="ORF">POL68_35060</name>
</gene>